<accession>V4TFF4</accession>
<dbReference type="eggNOG" id="ENOG502QRA6">
    <property type="taxonomic scope" value="Eukaryota"/>
</dbReference>
<dbReference type="PANTHER" id="PTHR31681">
    <property type="entry name" value="C2H2-LIKE ZINC FINGER PROTEIN"/>
    <property type="match status" value="1"/>
</dbReference>
<dbReference type="EMBL" id="KI536799">
    <property type="protein sequence ID" value="ESR48411.1"/>
    <property type="molecule type" value="Genomic_DNA"/>
</dbReference>
<dbReference type="FunCoup" id="V4TFF4">
    <property type="interactions" value="7"/>
</dbReference>
<protein>
    <recommendedName>
        <fullName evidence="4">C2H2-type domain-containing protein</fullName>
    </recommendedName>
</protein>
<feature type="transmembrane region" description="Helical" evidence="3">
    <location>
        <begin position="7"/>
        <end position="26"/>
    </location>
</feature>
<dbReference type="Gramene" id="ESR48411">
    <property type="protein sequence ID" value="ESR48411"/>
    <property type="gene ID" value="CICLE_v10001255mg"/>
</dbReference>
<evidence type="ECO:0000313" key="5">
    <source>
        <dbReference type="EMBL" id="ESR48411.1"/>
    </source>
</evidence>
<keyword evidence="1" id="KW-0862">Zinc</keyword>
<dbReference type="GO" id="GO:0008270">
    <property type="term" value="F:zinc ion binding"/>
    <property type="evidence" value="ECO:0007669"/>
    <property type="project" value="UniProtKB-KW"/>
</dbReference>
<keyword evidence="6" id="KW-1185">Reference proteome</keyword>
<dbReference type="Proteomes" id="UP000030687">
    <property type="component" value="Unassembled WGS sequence"/>
</dbReference>
<dbReference type="PANTHER" id="PTHR31681:SF12">
    <property type="entry name" value="C2H2-LIKE ZINC FINGER PROTEIN"/>
    <property type="match status" value="1"/>
</dbReference>
<keyword evidence="1" id="KW-0863">Zinc-finger</keyword>
<feature type="region of interest" description="Disordered" evidence="2">
    <location>
        <begin position="117"/>
        <end position="149"/>
    </location>
</feature>
<keyword evidence="3" id="KW-1133">Transmembrane helix</keyword>
<dbReference type="InterPro" id="IPR013087">
    <property type="entry name" value="Znf_C2H2_type"/>
</dbReference>
<dbReference type="InParanoid" id="V4TFF4"/>
<evidence type="ECO:0000256" key="2">
    <source>
        <dbReference type="SAM" id="MobiDB-lite"/>
    </source>
</evidence>
<sequence>MKERAGYVTILLNLLALLFMALVTFLPEPTESKKQPAAALPPSKRNRKQQKVQKQKEKQPSSWDQIKNLLTCKQIEVSKVHDPAAKNVNGYSRLGSSCSSICSFKDVVHGNTKVVHRADNSPESSTLGQETGLLSRKAVNGSSTRSASVSARSNGCRTYSSSSRGMQFRKLSGCYECHTIIDPSRFPSPRTTICACSQCGEVFPKIESLELHQAVRHAVSELGPEDSSRNIVEIIFKSSWLKQNSPMCKIERILKVHNTQRTIQRFEDCRDAVKTRALNSTRKNPRCAADGNELLRFHCTTLSCNLGSRGSSTLCGSVPGCSVCTIIRHGFQGKECKGVRTTASSGRAHDSLKNCTDERRAMLVCRVIAGRVRRVTDDAPSEEDSVSGGSYDSVAGYTGVYSNLEELFVFNPRAILPCFVVIYKSL</sequence>
<dbReference type="FunFam" id="3.90.228.10:FF:000015">
    <property type="entry name" value="C2H2-like zinc finger protein"/>
    <property type="match status" value="1"/>
</dbReference>
<dbReference type="OrthoDB" id="9514740at2759"/>
<keyword evidence="3" id="KW-0812">Transmembrane</keyword>
<dbReference type="Gene3D" id="3.90.228.10">
    <property type="match status" value="1"/>
</dbReference>
<organism evidence="5 6">
    <name type="scientific">Citrus clementina</name>
    <name type="common">Clementine</name>
    <name type="synonym">Citrus deliciosa x Citrus sinensis</name>
    <dbReference type="NCBI Taxonomy" id="85681"/>
    <lineage>
        <taxon>Eukaryota</taxon>
        <taxon>Viridiplantae</taxon>
        <taxon>Streptophyta</taxon>
        <taxon>Embryophyta</taxon>
        <taxon>Tracheophyta</taxon>
        <taxon>Spermatophyta</taxon>
        <taxon>Magnoliopsida</taxon>
        <taxon>eudicotyledons</taxon>
        <taxon>Gunneridae</taxon>
        <taxon>Pentapetalae</taxon>
        <taxon>rosids</taxon>
        <taxon>malvids</taxon>
        <taxon>Sapindales</taxon>
        <taxon>Rutaceae</taxon>
        <taxon>Aurantioideae</taxon>
        <taxon>Citrus</taxon>
    </lineage>
</organism>
<name>V4TFF4_CITCL</name>
<evidence type="ECO:0000313" key="6">
    <source>
        <dbReference type="Proteomes" id="UP000030687"/>
    </source>
</evidence>
<evidence type="ECO:0000256" key="3">
    <source>
        <dbReference type="SAM" id="Phobius"/>
    </source>
</evidence>
<keyword evidence="3" id="KW-0472">Membrane</keyword>
<feature type="region of interest" description="Disordered" evidence="2">
    <location>
        <begin position="31"/>
        <end position="61"/>
    </location>
</feature>
<reference evidence="5 6" key="1">
    <citation type="submission" date="2013-10" db="EMBL/GenBank/DDBJ databases">
        <authorList>
            <consortium name="International Citrus Genome Consortium"/>
            <person name="Jenkins J."/>
            <person name="Schmutz J."/>
            <person name="Prochnik S."/>
            <person name="Rokhsar D."/>
            <person name="Gmitter F."/>
            <person name="Ollitrault P."/>
            <person name="Machado M."/>
            <person name="Talon M."/>
            <person name="Wincker P."/>
            <person name="Jaillon O."/>
            <person name="Morgante M."/>
        </authorList>
    </citation>
    <scope>NUCLEOTIDE SEQUENCE</scope>
    <source>
        <strain evidence="6">cv. Clemenules</strain>
    </source>
</reference>
<evidence type="ECO:0000256" key="1">
    <source>
        <dbReference type="PROSITE-ProRule" id="PRU00042"/>
    </source>
</evidence>
<dbReference type="OMA" id="NNGGCRA"/>
<dbReference type="PROSITE" id="PS00028">
    <property type="entry name" value="ZINC_FINGER_C2H2_1"/>
    <property type="match status" value="1"/>
</dbReference>
<feature type="domain" description="C2H2-type" evidence="4">
    <location>
        <begin position="194"/>
        <end position="222"/>
    </location>
</feature>
<evidence type="ECO:0000259" key="4">
    <source>
        <dbReference type="PROSITE" id="PS50157"/>
    </source>
</evidence>
<dbReference type="KEGG" id="cic:CICLE_v10001255mg"/>
<keyword evidence="1" id="KW-0479">Metal-binding</keyword>
<dbReference type="SMR" id="V4TFF4"/>
<gene>
    <name evidence="5" type="ORF">CICLE_v10001255mg</name>
</gene>
<dbReference type="STRING" id="85681.V4TFF4"/>
<dbReference type="SUPFAM" id="SSF56399">
    <property type="entry name" value="ADP-ribosylation"/>
    <property type="match status" value="1"/>
</dbReference>
<dbReference type="PROSITE" id="PS50157">
    <property type="entry name" value="ZINC_FINGER_C2H2_2"/>
    <property type="match status" value="1"/>
</dbReference>
<feature type="compositionally biased region" description="Basic residues" evidence="2">
    <location>
        <begin position="44"/>
        <end position="53"/>
    </location>
</feature>
<proteinExistence type="predicted"/>
<dbReference type="AlphaFoldDB" id="V4TFF4"/>